<dbReference type="PANTHER" id="PTHR42781:SF4">
    <property type="entry name" value="SPERMIDINE_PUTRESCINE IMPORT ATP-BINDING PROTEIN POTA"/>
    <property type="match status" value="1"/>
</dbReference>
<dbReference type="Proteomes" id="UP000256794">
    <property type="component" value="Unassembled WGS sequence"/>
</dbReference>
<dbReference type="Gene3D" id="3.40.50.300">
    <property type="entry name" value="P-loop containing nucleotide triphosphate hydrolases"/>
    <property type="match status" value="1"/>
</dbReference>
<dbReference type="Gene3D" id="2.40.50.100">
    <property type="match status" value="1"/>
</dbReference>
<evidence type="ECO:0000256" key="2">
    <source>
        <dbReference type="ARBA" id="ARBA00022741"/>
    </source>
</evidence>
<protein>
    <submittedName>
        <fullName evidence="5">Iron(III) transport system ATP-binding protein</fullName>
    </submittedName>
</protein>
<dbReference type="PROSITE" id="PS50893">
    <property type="entry name" value="ABC_TRANSPORTER_2"/>
    <property type="match status" value="1"/>
</dbReference>
<dbReference type="InterPro" id="IPR013611">
    <property type="entry name" value="Transp-assoc_OB_typ2"/>
</dbReference>
<dbReference type="PANTHER" id="PTHR42781">
    <property type="entry name" value="SPERMIDINE/PUTRESCINE IMPORT ATP-BINDING PROTEIN POTA"/>
    <property type="match status" value="1"/>
</dbReference>
<dbReference type="InterPro" id="IPR003593">
    <property type="entry name" value="AAA+_ATPase"/>
</dbReference>
<dbReference type="InterPro" id="IPR017871">
    <property type="entry name" value="ABC_transporter-like_CS"/>
</dbReference>
<keyword evidence="3 5" id="KW-0067">ATP-binding</keyword>
<dbReference type="GO" id="GO:0015697">
    <property type="term" value="P:quaternary ammonium group transport"/>
    <property type="evidence" value="ECO:0007669"/>
    <property type="project" value="UniProtKB-ARBA"/>
</dbReference>
<keyword evidence="2" id="KW-0547">Nucleotide-binding</keyword>
<name>A0AAQ0KKD9_PARVE</name>
<dbReference type="EMBL" id="QUMX01000036">
    <property type="protein sequence ID" value="REG35282.1"/>
    <property type="molecule type" value="Genomic_DNA"/>
</dbReference>
<organism evidence="5 6">
    <name type="scientific">Paracoccus versutus</name>
    <name type="common">Thiobacillus versutus</name>
    <dbReference type="NCBI Taxonomy" id="34007"/>
    <lineage>
        <taxon>Bacteria</taxon>
        <taxon>Pseudomonadati</taxon>
        <taxon>Pseudomonadota</taxon>
        <taxon>Alphaproteobacteria</taxon>
        <taxon>Rhodobacterales</taxon>
        <taxon>Paracoccaceae</taxon>
        <taxon>Paracoccus</taxon>
    </lineage>
</organism>
<dbReference type="InterPro" id="IPR027417">
    <property type="entry name" value="P-loop_NTPase"/>
</dbReference>
<dbReference type="GO" id="GO:0022857">
    <property type="term" value="F:transmembrane transporter activity"/>
    <property type="evidence" value="ECO:0007669"/>
    <property type="project" value="InterPro"/>
</dbReference>
<dbReference type="PROSITE" id="PS00211">
    <property type="entry name" value="ABC_TRANSPORTER_1"/>
    <property type="match status" value="1"/>
</dbReference>
<dbReference type="SUPFAM" id="SSF52540">
    <property type="entry name" value="P-loop containing nucleoside triphosphate hydrolases"/>
    <property type="match status" value="1"/>
</dbReference>
<dbReference type="Pfam" id="PF00005">
    <property type="entry name" value="ABC_tran"/>
    <property type="match status" value="1"/>
</dbReference>
<evidence type="ECO:0000313" key="6">
    <source>
        <dbReference type="Proteomes" id="UP000256794"/>
    </source>
</evidence>
<reference evidence="5 6" key="1">
    <citation type="submission" date="2018-08" db="EMBL/GenBank/DDBJ databases">
        <title>Genomic Encyclopedia of Archaeal and Bacterial Type Strains, Phase II (KMG-II): from individual species to whole genera.</title>
        <authorList>
            <person name="Goeker M."/>
        </authorList>
    </citation>
    <scope>NUCLEOTIDE SEQUENCE [LARGE SCALE GENOMIC DNA]</scope>
    <source>
        <strain evidence="5 6">DSM 582</strain>
    </source>
</reference>
<keyword evidence="1" id="KW-0813">Transport</keyword>
<evidence type="ECO:0000256" key="3">
    <source>
        <dbReference type="ARBA" id="ARBA00022840"/>
    </source>
</evidence>
<dbReference type="AlphaFoldDB" id="A0AAQ0KKD9"/>
<dbReference type="SUPFAM" id="SSF50331">
    <property type="entry name" value="MOP-like"/>
    <property type="match status" value="1"/>
</dbReference>
<dbReference type="RefSeq" id="WP_036757545.1">
    <property type="nucleotide sequence ID" value="NZ_CP035284.1"/>
</dbReference>
<dbReference type="InterPro" id="IPR003439">
    <property type="entry name" value="ABC_transporter-like_ATP-bd"/>
</dbReference>
<dbReference type="GO" id="GO:0043190">
    <property type="term" value="C:ATP-binding cassette (ABC) transporter complex"/>
    <property type="evidence" value="ECO:0007669"/>
    <property type="project" value="InterPro"/>
</dbReference>
<dbReference type="GO" id="GO:0016887">
    <property type="term" value="F:ATP hydrolysis activity"/>
    <property type="evidence" value="ECO:0007669"/>
    <property type="project" value="InterPro"/>
</dbReference>
<keyword evidence="6" id="KW-1185">Reference proteome</keyword>
<evidence type="ECO:0000256" key="1">
    <source>
        <dbReference type="ARBA" id="ARBA00022448"/>
    </source>
</evidence>
<sequence length="363" mass="39274">MLKVDSLLKSFGDHTVIDHVSFEVEAGDFFTMLGPSGCGKTTILQCIAGLQTPTAGSIEMAGKVVYSSAQKLFVPASHRNLGMVFQSYAIWPHMTVFENVAFPLVHGARQRVQDVDKRVMHALEMVKLQDYAQRPAPFLSGGQQQRVALARALVHQPELLLLDEPLSNLDAKLRDVMRIEIRNLVKSMGITTIFVTHDQLEALSMSDTVMLLRGGHIVQKGSPQEVFLRPNTEFTADFMGRSNLIPGKLSASGSHVTTSFGEVACNVASGLTPGADVALVVRPNVVRTVAARNATRGQNTFVGRIESQTFLGDLIEADVILGGQVMRVALDPYAPLANGQEVEVQLPAECCIAVPAESASRRG</sequence>
<gene>
    <name evidence="5" type="ORF">ATH84_103643</name>
</gene>
<proteinExistence type="predicted"/>
<accession>A0AAQ0KKD9</accession>
<dbReference type="SMART" id="SM00382">
    <property type="entry name" value="AAA"/>
    <property type="match status" value="1"/>
</dbReference>
<evidence type="ECO:0000259" key="4">
    <source>
        <dbReference type="PROSITE" id="PS50893"/>
    </source>
</evidence>
<dbReference type="Pfam" id="PF08402">
    <property type="entry name" value="TOBE_2"/>
    <property type="match status" value="1"/>
</dbReference>
<dbReference type="GO" id="GO:0005524">
    <property type="term" value="F:ATP binding"/>
    <property type="evidence" value="ECO:0007669"/>
    <property type="project" value="UniProtKB-KW"/>
</dbReference>
<dbReference type="InterPro" id="IPR008995">
    <property type="entry name" value="Mo/tungstate-bd_C_term_dom"/>
</dbReference>
<evidence type="ECO:0000313" key="5">
    <source>
        <dbReference type="EMBL" id="REG35282.1"/>
    </source>
</evidence>
<comment type="caution">
    <text evidence="5">The sequence shown here is derived from an EMBL/GenBank/DDBJ whole genome shotgun (WGS) entry which is preliminary data.</text>
</comment>
<feature type="domain" description="ABC transporter" evidence="4">
    <location>
        <begin position="2"/>
        <end position="239"/>
    </location>
</feature>
<dbReference type="FunFam" id="3.40.50.300:FF:000425">
    <property type="entry name" value="Probable ABC transporter, ATP-binding subunit"/>
    <property type="match status" value="1"/>
</dbReference>
<dbReference type="InterPro" id="IPR050093">
    <property type="entry name" value="ABC_SmlMolc_Importer"/>
</dbReference>